<keyword evidence="18" id="KW-1185">Reference proteome</keyword>
<comment type="cofactor">
    <cofactor evidence="12 13">
        <name>Zn(2+)</name>
        <dbReference type="ChEBI" id="CHEBI:29105"/>
    </cofactor>
    <text evidence="12 13">Binds 1 zinc ion per subunit.</text>
</comment>
<feature type="active site" description="Proton donor" evidence="11">
    <location>
        <position position="370"/>
    </location>
</feature>
<feature type="domain" description="CAAX prenyl protease 1 N-terminal" evidence="16">
    <location>
        <begin position="26"/>
        <end position="204"/>
    </location>
</feature>
<feature type="transmembrane region" description="Helical" evidence="14">
    <location>
        <begin position="330"/>
        <end position="354"/>
    </location>
</feature>
<dbReference type="InterPro" id="IPR032456">
    <property type="entry name" value="Peptidase_M48_N"/>
</dbReference>
<dbReference type="InterPro" id="IPR001915">
    <property type="entry name" value="Peptidase_M48"/>
</dbReference>
<protein>
    <submittedName>
        <fullName evidence="17">Peptidase M48</fullName>
    </submittedName>
</protein>
<dbReference type="GO" id="GO:0004222">
    <property type="term" value="F:metalloendopeptidase activity"/>
    <property type="evidence" value="ECO:0007669"/>
    <property type="project" value="InterPro"/>
</dbReference>
<gene>
    <name evidence="17" type="ORF">AAV94_13240</name>
</gene>
<evidence type="ECO:0000256" key="11">
    <source>
        <dbReference type="PIRSR" id="PIRSR627057-1"/>
    </source>
</evidence>
<keyword evidence="5 13" id="KW-0378">Hydrolase</keyword>
<feature type="binding site" evidence="12">
    <location>
        <position position="366"/>
    </location>
    <ligand>
        <name>Zn(2+)</name>
        <dbReference type="ChEBI" id="CHEBI:29105"/>
        <note>catalytic</note>
    </ligand>
</feature>
<evidence type="ECO:0000256" key="13">
    <source>
        <dbReference type="RuleBase" id="RU003983"/>
    </source>
</evidence>
<name>A0A0U1PWY1_9BURK</name>
<feature type="transmembrane region" description="Helical" evidence="14">
    <location>
        <begin position="146"/>
        <end position="168"/>
    </location>
</feature>
<comment type="caution">
    <text evidence="17">The sequence shown here is derived from an EMBL/GenBank/DDBJ whole genome shotgun (WGS) entry which is preliminary data.</text>
</comment>
<keyword evidence="2 13" id="KW-0645">Protease</keyword>
<keyword evidence="8 14" id="KW-1133">Transmembrane helix</keyword>
<evidence type="ECO:0000256" key="8">
    <source>
        <dbReference type="ARBA" id="ARBA00022989"/>
    </source>
</evidence>
<evidence type="ECO:0000256" key="6">
    <source>
        <dbReference type="ARBA" id="ARBA00022824"/>
    </source>
</evidence>
<dbReference type="FunFam" id="3.30.2010.10:FF:000002">
    <property type="entry name" value="CAAX prenyl protease"/>
    <property type="match status" value="1"/>
</dbReference>
<evidence type="ECO:0000256" key="4">
    <source>
        <dbReference type="ARBA" id="ARBA00022723"/>
    </source>
</evidence>
<reference evidence="17 18" key="1">
    <citation type="submission" date="2015-05" db="EMBL/GenBank/DDBJ databases">
        <title>Draft genome sequence of Lampropedia sp. CT6, isolated from the microbial mat of a hot water spring, located at Manikaran, India.</title>
        <authorList>
            <person name="Tripathi C."/>
            <person name="Rani P."/>
            <person name="Mahato N.K."/>
            <person name="Lal R."/>
        </authorList>
    </citation>
    <scope>NUCLEOTIDE SEQUENCE [LARGE SCALE GENOMIC DNA]</scope>
    <source>
        <strain evidence="17 18">CT6</strain>
    </source>
</reference>
<dbReference type="EMBL" id="LBNQ01000040">
    <property type="protein sequence ID" value="KKW67053.1"/>
    <property type="molecule type" value="Genomic_DNA"/>
</dbReference>
<evidence type="ECO:0000256" key="9">
    <source>
        <dbReference type="ARBA" id="ARBA00023049"/>
    </source>
</evidence>
<feature type="transmembrane region" description="Helical" evidence="14">
    <location>
        <begin position="72"/>
        <end position="91"/>
    </location>
</feature>
<accession>A0A0U1PWY1</accession>
<evidence type="ECO:0000259" key="16">
    <source>
        <dbReference type="Pfam" id="PF16491"/>
    </source>
</evidence>
<dbReference type="InterPro" id="IPR027057">
    <property type="entry name" value="CAXX_Prtase_1"/>
</dbReference>
<dbReference type="CDD" id="cd07343">
    <property type="entry name" value="M48A_Zmpste24p_like"/>
    <property type="match status" value="1"/>
</dbReference>
<evidence type="ECO:0000256" key="1">
    <source>
        <dbReference type="ARBA" id="ARBA00004477"/>
    </source>
</evidence>
<evidence type="ECO:0000313" key="17">
    <source>
        <dbReference type="EMBL" id="KKW67053.1"/>
    </source>
</evidence>
<proteinExistence type="inferred from homology"/>
<dbReference type="PANTHER" id="PTHR10120">
    <property type="entry name" value="CAAX PRENYL PROTEASE 1"/>
    <property type="match status" value="1"/>
</dbReference>
<evidence type="ECO:0000256" key="14">
    <source>
        <dbReference type="SAM" id="Phobius"/>
    </source>
</evidence>
<organism evidence="17 18">
    <name type="scientific">Lampropedia cohaerens</name>
    <dbReference type="NCBI Taxonomy" id="1610491"/>
    <lineage>
        <taxon>Bacteria</taxon>
        <taxon>Pseudomonadati</taxon>
        <taxon>Pseudomonadota</taxon>
        <taxon>Betaproteobacteria</taxon>
        <taxon>Burkholderiales</taxon>
        <taxon>Comamonadaceae</taxon>
        <taxon>Lampropedia</taxon>
    </lineage>
</organism>
<feature type="active site" evidence="11">
    <location>
        <position position="278"/>
    </location>
</feature>
<dbReference type="Gene3D" id="3.30.2010.10">
    <property type="entry name" value="Metalloproteases ('zincins'), catalytic domain"/>
    <property type="match status" value="1"/>
</dbReference>
<keyword evidence="7 12" id="KW-0862">Zinc</keyword>
<feature type="domain" description="Peptidase M48" evidence="15">
    <location>
        <begin position="207"/>
        <end position="422"/>
    </location>
</feature>
<feature type="binding site" evidence="12">
    <location>
        <position position="281"/>
    </location>
    <ligand>
        <name>Zn(2+)</name>
        <dbReference type="ChEBI" id="CHEBI:29105"/>
        <note>catalytic</note>
    </ligand>
</feature>
<dbReference type="GO" id="GO:0046872">
    <property type="term" value="F:metal ion binding"/>
    <property type="evidence" value="ECO:0007669"/>
    <property type="project" value="UniProtKB-KW"/>
</dbReference>
<dbReference type="Proteomes" id="UP000050580">
    <property type="component" value="Unassembled WGS sequence"/>
</dbReference>
<feature type="transmembrane region" description="Helical" evidence="14">
    <location>
        <begin position="6"/>
        <end position="24"/>
    </location>
</feature>
<evidence type="ECO:0000256" key="3">
    <source>
        <dbReference type="ARBA" id="ARBA00022692"/>
    </source>
</evidence>
<dbReference type="STRING" id="1610491.AAV94_13240"/>
<dbReference type="GO" id="GO:0071586">
    <property type="term" value="P:CAAX-box protein processing"/>
    <property type="evidence" value="ECO:0007669"/>
    <property type="project" value="InterPro"/>
</dbReference>
<evidence type="ECO:0000256" key="7">
    <source>
        <dbReference type="ARBA" id="ARBA00022833"/>
    </source>
</evidence>
<keyword evidence="9 13" id="KW-0482">Metalloprotease</keyword>
<evidence type="ECO:0000256" key="12">
    <source>
        <dbReference type="PIRSR" id="PIRSR627057-2"/>
    </source>
</evidence>
<evidence type="ECO:0000256" key="10">
    <source>
        <dbReference type="ARBA" id="ARBA00023136"/>
    </source>
</evidence>
<evidence type="ECO:0000313" key="18">
    <source>
        <dbReference type="Proteomes" id="UP000050580"/>
    </source>
</evidence>
<sequence length="426" mass="47123">MVWLTVFFAAALALQWVLQLWLAARQIRHVRAHRHEVPAPFVSRVSLAAHQRAADYTMDTVRLGMVENTVSAVVLLGWTLLGGLNALNQWLLGLMGPGFLQQLVLLLVFGTVAALLGVPWTLYKTFVIEQRYGFNKMTWRLWLGDFLRSSAVGAMLAVPLLAAVLALMQAAGSLWWLWVWALWMGFNVLMMWLYPTVIAPLFNQFKPLENAALRARIETLMARSGFTAQGLFVMDGSRRSAHANAYFTGLGNAKRVVFFDTLLGKLSDAEVEAVLAHELGHFKHRHITKRLITFCVLSLAGLALLGWLLQQSWFFTGLGVEPMLVEGTTQVAAANSALALILFSMLVSVVGALVQPVWAQLSRKHEFEADAYAAQQADAKALAAALLKLYEDNASTLTPDPLYARFHYSHPPATERLARLGAMTPG</sequence>
<feature type="binding site" evidence="12">
    <location>
        <position position="277"/>
    </location>
    <ligand>
        <name>Zn(2+)</name>
        <dbReference type="ChEBI" id="CHEBI:29105"/>
        <note>catalytic</note>
    </ligand>
</feature>
<dbReference type="Pfam" id="PF16491">
    <property type="entry name" value="Peptidase_M48_N"/>
    <property type="match status" value="1"/>
</dbReference>
<evidence type="ECO:0000259" key="15">
    <source>
        <dbReference type="Pfam" id="PF01435"/>
    </source>
</evidence>
<feature type="transmembrane region" description="Helical" evidence="14">
    <location>
        <begin position="103"/>
        <end position="126"/>
    </location>
</feature>
<comment type="subcellular location">
    <subcellularLocation>
        <location evidence="1">Endoplasmic reticulum membrane</location>
        <topology evidence="1">Multi-pass membrane protein</topology>
    </subcellularLocation>
</comment>
<dbReference type="AlphaFoldDB" id="A0A0U1PWY1"/>
<feature type="transmembrane region" description="Helical" evidence="14">
    <location>
        <begin position="291"/>
        <end position="310"/>
    </location>
</feature>
<evidence type="ECO:0000256" key="2">
    <source>
        <dbReference type="ARBA" id="ARBA00022670"/>
    </source>
</evidence>
<keyword evidence="3 14" id="KW-0812">Transmembrane</keyword>
<dbReference type="PATRIC" id="fig|1610491.3.peg.2812"/>
<keyword evidence="6" id="KW-0256">Endoplasmic reticulum</keyword>
<evidence type="ECO:0000256" key="5">
    <source>
        <dbReference type="ARBA" id="ARBA00022801"/>
    </source>
</evidence>
<keyword evidence="4 12" id="KW-0479">Metal-binding</keyword>
<feature type="transmembrane region" description="Helical" evidence="14">
    <location>
        <begin position="174"/>
        <end position="194"/>
    </location>
</feature>
<dbReference type="Pfam" id="PF01435">
    <property type="entry name" value="Peptidase_M48"/>
    <property type="match status" value="1"/>
</dbReference>
<comment type="similarity">
    <text evidence="13">Belongs to the peptidase M48 family.</text>
</comment>
<keyword evidence="10 14" id="KW-0472">Membrane</keyword>